<comment type="caution">
    <text evidence="1">The sequence shown here is derived from an EMBL/GenBank/DDBJ whole genome shotgun (WGS) entry which is preliminary data.</text>
</comment>
<protein>
    <submittedName>
        <fullName evidence="1">Uncharacterized protein</fullName>
    </submittedName>
</protein>
<evidence type="ECO:0000313" key="1">
    <source>
        <dbReference type="EMBL" id="KAJ8537229.1"/>
    </source>
</evidence>
<dbReference type="AlphaFoldDB" id="A0A9Q1LLG6"/>
<reference evidence="2" key="1">
    <citation type="journal article" date="2023" name="Proc. Natl. Acad. Sci. U.S.A.">
        <title>Genomic and structural basis for evolution of tropane alkaloid biosynthesis.</title>
        <authorList>
            <person name="Wanga Y.-J."/>
            <person name="Taina T."/>
            <person name="Yua J.-Y."/>
            <person name="Lia J."/>
            <person name="Xua B."/>
            <person name="Chenc J."/>
            <person name="D'Auriad J.C."/>
            <person name="Huanga J.-P."/>
            <person name="Huanga S.-X."/>
        </authorList>
    </citation>
    <scope>NUCLEOTIDE SEQUENCE [LARGE SCALE GENOMIC DNA]</scope>
    <source>
        <strain evidence="2">cv. KIB-2019</strain>
    </source>
</reference>
<evidence type="ECO:0000313" key="2">
    <source>
        <dbReference type="Proteomes" id="UP001152561"/>
    </source>
</evidence>
<keyword evidence="2" id="KW-1185">Reference proteome</keyword>
<proteinExistence type="predicted"/>
<gene>
    <name evidence="1" type="ORF">K7X08_035630</name>
</gene>
<sequence length="70" mass="8011">MKEYKILQIVKIKNRNRSNKCTDISGITLFFRVVCLSSSELLSLFLICSSSICIKTCRFVCLSHDESRSC</sequence>
<dbReference type="Proteomes" id="UP001152561">
    <property type="component" value="Unassembled WGS sequence"/>
</dbReference>
<dbReference type="EMBL" id="JAJAGQ010000018">
    <property type="protein sequence ID" value="KAJ8537229.1"/>
    <property type="molecule type" value="Genomic_DNA"/>
</dbReference>
<accession>A0A9Q1LLG6</accession>
<organism evidence="1 2">
    <name type="scientific">Anisodus acutangulus</name>
    <dbReference type="NCBI Taxonomy" id="402998"/>
    <lineage>
        <taxon>Eukaryota</taxon>
        <taxon>Viridiplantae</taxon>
        <taxon>Streptophyta</taxon>
        <taxon>Embryophyta</taxon>
        <taxon>Tracheophyta</taxon>
        <taxon>Spermatophyta</taxon>
        <taxon>Magnoliopsida</taxon>
        <taxon>eudicotyledons</taxon>
        <taxon>Gunneridae</taxon>
        <taxon>Pentapetalae</taxon>
        <taxon>asterids</taxon>
        <taxon>lamiids</taxon>
        <taxon>Solanales</taxon>
        <taxon>Solanaceae</taxon>
        <taxon>Solanoideae</taxon>
        <taxon>Hyoscyameae</taxon>
        <taxon>Anisodus</taxon>
    </lineage>
</organism>
<name>A0A9Q1LLG6_9SOLA</name>